<dbReference type="Proteomes" id="UP001589830">
    <property type="component" value="Unassembled WGS sequence"/>
</dbReference>
<dbReference type="InterPro" id="IPR013486">
    <property type="entry name" value="SpoIID/LytB"/>
</dbReference>
<proteinExistence type="predicted"/>
<protein>
    <submittedName>
        <fullName evidence="2">SpoIID/LytB domain-containing protein</fullName>
    </submittedName>
</protein>
<accession>A0ABV6Q563</accession>
<dbReference type="Pfam" id="PF08486">
    <property type="entry name" value="SpoIID"/>
    <property type="match status" value="1"/>
</dbReference>
<comment type="caution">
    <text evidence="2">The sequence shown here is derived from an EMBL/GenBank/DDBJ whole genome shotgun (WGS) entry which is preliminary data.</text>
</comment>
<name>A0ABV6Q563_9DEIN</name>
<keyword evidence="3" id="KW-1185">Reference proteome</keyword>
<dbReference type="InterPro" id="IPR013693">
    <property type="entry name" value="SpoIID/LytB_N"/>
</dbReference>
<organism evidence="2 3">
    <name type="scientific">Thermus composti</name>
    <dbReference type="NCBI Taxonomy" id="532059"/>
    <lineage>
        <taxon>Bacteria</taxon>
        <taxon>Thermotogati</taxon>
        <taxon>Deinococcota</taxon>
        <taxon>Deinococci</taxon>
        <taxon>Thermales</taxon>
        <taxon>Thermaceae</taxon>
        <taxon>Thermus</taxon>
    </lineage>
</organism>
<feature type="domain" description="Sporulation stage II protein D amidase enhancer LytB N-terminal" evidence="1">
    <location>
        <begin position="95"/>
        <end position="182"/>
    </location>
</feature>
<evidence type="ECO:0000313" key="3">
    <source>
        <dbReference type="Proteomes" id="UP001589830"/>
    </source>
</evidence>
<dbReference type="PANTHER" id="PTHR30032:SF4">
    <property type="entry name" value="AMIDASE ENHANCER"/>
    <property type="match status" value="1"/>
</dbReference>
<dbReference type="PANTHER" id="PTHR30032">
    <property type="entry name" value="N-ACETYLMURAMOYL-L-ALANINE AMIDASE-RELATED"/>
    <property type="match status" value="1"/>
</dbReference>
<dbReference type="NCBIfam" id="TIGR02669">
    <property type="entry name" value="SpoIID_LytB"/>
    <property type="match status" value="1"/>
</dbReference>
<evidence type="ECO:0000259" key="1">
    <source>
        <dbReference type="Pfam" id="PF08486"/>
    </source>
</evidence>
<sequence>MGRLGLAILLGLVFLGLFPGRGQVGDLVLRVLLKEVSAGEAVRLSLPQGEVRAWLGEGGVVVEGKAFPYLDLEGPYFSLEGRSYRGGVRLWPEGERLWVINRVALEDYLLGVVPAEMPDGFPLEALKAQAVVARTFAVRRYAPGAPYDLCADERCQVYGGFSAEKPRAKTAVVATRGLVLSYGSEAISALYHADSGGMTAGSEEVFQKALPYLRPRPDPYARGPKSSWRMEVDPATARKALQALGYDPRGDGPPQVLKRSPSGRVWRVRLLGVEVEGPEAQRLMRLLGLPSALVDFQGWLASGRGAGHGVGLSQWGAKGMAEAGYGFREVLGYYFPGTGLSALVLEAQVP</sequence>
<evidence type="ECO:0000313" key="2">
    <source>
        <dbReference type="EMBL" id="MFC0596712.1"/>
    </source>
</evidence>
<gene>
    <name evidence="2" type="ORF">ACFFFP_11155</name>
</gene>
<dbReference type="EMBL" id="JBHLTW010000047">
    <property type="protein sequence ID" value="MFC0596712.1"/>
    <property type="molecule type" value="Genomic_DNA"/>
</dbReference>
<dbReference type="InterPro" id="IPR051922">
    <property type="entry name" value="Bact_Sporulation_Assoc"/>
</dbReference>
<dbReference type="RefSeq" id="WP_188847933.1">
    <property type="nucleotide sequence ID" value="NZ_BMPJ01000025.1"/>
</dbReference>
<reference evidence="2 3" key="1">
    <citation type="submission" date="2024-09" db="EMBL/GenBank/DDBJ databases">
        <authorList>
            <person name="Sun Q."/>
            <person name="Mori K."/>
        </authorList>
    </citation>
    <scope>NUCLEOTIDE SEQUENCE [LARGE SCALE GENOMIC DNA]</scope>
    <source>
        <strain evidence="2 3">NCAIM B.02340</strain>
    </source>
</reference>